<protein>
    <submittedName>
        <fullName evidence="1">Uncharacterized protein</fullName>
    </submittedName>
</protein>
<organism evidence="1 2">
    <name type="scientific">Alectoria fallacina</name>
    <dbReference type="NCBI Taxonomy" id="1903189"/>
    <lineage>
        <taxon>Eukaryota</taxon>
        <taxon>Fungi</taxon>
        <taxon>Dikarya</taxon>
        <taxon>Ascomycota</taxon>
        <taxon>Pezizomycotina</taxon>
        <taxon>Lecanoromycetes</taxon>
        <taxon>OSLEUM clade</taxon>
        <taxon>Lecanoromycetidae</taxon>
        <taxon>Lecanorales</taxon>
        <taxon>Lecanorineae</taxon>
        <taxon>Parmeliaceae</taxon>
        <taxon>Alectoria</taxon>
    </lineage>
</organism>
<proteinExistence type="predicted"/>
<evidence type="ECO:0000313" key="2">
    <source>
        <dbReference type="Proteomes" id="UP000664203"/>
    </source>
</evidence>
<dbReference type="EMBL" id="CAJPDR010000040">
    <property type="protein sequence ID" value="CAF9910134.1"/>
    <property type="molecule type" value="Genomic_DNA"/>
</dbReference>
<sequence length="460" mass="52002">MPRPQPNCRSGKAKTRPCHQPSLRFLTLALELRENIYAHVVHNQSSSLVDLLLVNRQLSREVKPFLYKLPLTFDGQSQLFNWLSKVDHGHLRHVEEIRFKLHDIKPDEIVGALGKKLQNANITSASGSRGPDTPDNPYFEACRADLRRIGAAFRLLPNLKYLTILSASERDSQPHHRTQDAFSKLVGQCFPKLKFLTSEEDQLPIDFISGKPELRRLRFPATTSSDDEETEELFSALSLTEIEICRLPHHTASGAEEWDCVTPILERSASLRSLTLFERNGAETPNLAAEVFVGSRNALKRHKESLRTLKLLAKPGPEYSADEGSDPVHPEAYCAAFLAQSSLIHIEFSDVWMSIYEHLPRTIQTITWRLDESPRPPNVATSVARIKKMVTHAIQVRGNPRDPKFPHLRCIAIHLDGYFPSAEITHPTHPSNEILMMARAKLGELGIRLDWKGWEGVPTL</sequence>
<reference evidence="1" key="1">
    <citation type="submission" date="2021-03" db="EMBL/GenBank/DDBJ databases">
        <authorList>
            <person name="Tagirdzhanova G."/>
        </authorList>
    </citation>
    <scope>NUCLEOTIDE SEQUENCE</scope>
</reference>
<gene>
    <name evidence="1" type="ORF">ALECFALPRED_006292</name>
</gene>
<evidence type="ECO:0000313" key="1">
    <source>
        <dbReference type="EMBL" id="CAF9910134.1"/>
    </source>
</evidence>
<dbReference type="OrthoDB" id="4413570at2759"/>
<comment type="caution">
    <text evidence="1">The sequence shown here is derived from an EMBL/GenBank/DDBJ whole genome shotgun (WGS) entry which is preliminary data.</text>
</comment>
<dbReference type="AlphaFoldDB" id="A0A8H3IDZ4"/>
<accession>A0A8H3IDZ4</accession>
<name>A0A8H3IDZ4_9LECA</name>
<keyword evidence="2" id="KW-1185">Reference proteome</keyword>
<dbReference type="Proteomes" id="UP000664203">
    <property type="component" value="Unassembled WGS sequence"/>
</dbReference>